<proteinExistence type="predicted"/>
<evidence type="ECO:0000313" key="2">
    <source>
        <dbReference type="EMBL" id="MBW47718.1"/>
    </source>
</evidence>
<evidence type="ECO:0000256" key="1">
    <source>
        <dbReference type="SAM" id="MobiDB-lite"/>
    </source>
</evidence>
<protein>
    <submittedName>
        <fullName evidence="2">Putative secreted protein</fullName>
    </submittedName>
</protein>
<organism evidence="2">
    <name type="scientific">Anopheles triannulatus</name>
    <dbReference type="NCBI Taxonomy" id="58253"/>
    <lineage>
        <taxon>Eukaryota</taxon>
        <taxon>Metazoa</taxon>
        <taxon>Ecdysozoa</taxon>
        <taxon>Arthropoda</taxon>
        <taxon>Hexapoda</taxon>
        <taxon>Insecta</taxon>
        <taxon>Pterygota</taxon>
        <taxon>Neoptera</taxon>
        <taxon>Endopterygota</taxon>
        <taxon>Diptera</taxon>
        <taxon>Nematocera</taxon>
        <taxon>Culicoidea</taxon>
        <taxon>Culicidae</taxon>
        <taxon>Anophelinae</taxon>
        <taxon>Anopheles</taxon>
    </lineage>
</organism>
<dbReference type="EMBL" id="GGFK01014397">
    <property type="protein sequence ID" value="MBW47718.1"/>
    <property type="molecule type" value="Transcribed_RNA"/>
</dbReference>
<sequence>MASFTFTTTERTLAFLLTLFQTKAPALPRALPPQNMTQSSALTHSGTQTRLRTHTAHSTQWVQALAHTLIAVSSSSSAAWFCDLAPCTELRRRSQ</sequence>
<feature type="region of interest" description="Disordered" evidence="1">
    <location>
        <begin position="30"/>
        <end position="50"/>
    </location>
</feature>
<accession>A0A2M4B4H0</accession>
<reference evidence="2" key="1">
    <citation type="submission" date="2018-01" db="EMBL/GenBank/DDBJ databases">
        <title>An insight into the sialome of Amazonian anophelines.</title>
        <authorList>
            <person name="Ribeiro J.M."/>
            <person name="Scarpassa V."/>
            <person name="Calvo E."/>
        </authorList>
    </citation>
    <scope>NUCLEOTIDE SEQUENCE</scope>
    <source>
        <tissue evidence="2">Salivary glands</tissue>
    </source>
</reference>
<name>A0A2M4B4H0_9DIPT</name>
<feature type="compositionally biased region" description="Polar residues" evidence="1">
    <location>
        <begin position="34"/>
        <end position="50"/>
    </location>
</feature>
<dbReference type="AlphaFoldDB" id="A0A2M4B4H0"/>